<proteinExistence type="predicted"/>
<name>A0A7G9A4H9_9VIRU</name>
<accession>A0A7G9A4H9</accession>
<evidence type="ECO:0008006" key="2">
    <source>
        <dbReference type="Google" id="ProtNLM"/>
    </source>
</evidence>
<protein>
    <recommendedName>
        <fullName evidence="2">RecT family protein</fullName>
    </recommendedName>
</protein>
<evidence type="ECO:0000313" key="1">
    <source>
        <dbReference type="EMBL" id="QNL31652.1"/>
    </source>
</evidence>
<reference evidence="1" key="1">
    <citation type="submission" date="2020-07" db="EMBL/GenBank/DDBJ databases">
        <title>Dissolved microcystin release linked to lysis of a Microcystis spp. bloom in Lake Erie (USA) attributed to a novel cyanophage.</title>
        <authorList>
            <person name="McKindles K.M."/>
            <person name="Manes M.A."/>
            <person name="DeMarco J.R."/>
            <person name="McClure A."/>
            <person name="McKay R.M."/>
            <person name="Davis T.W."/>
            <person name="Bullerjahn G.S."/>
        </authorList>
    </citation>
    <scope>NUCLEOTIDE SEQUENCE</scope>
</reference>
<organism evidence="1">
    <name type="scientific">Bacteriophage sp</name>
    <dbReference type="NCBI Taxonomy" id="38018"/>
    <lineage>
        <taxon>Viruses</taxon>
    </lineage>
</organism>
<dbReference type="EMBL" id="MT840187">
    <property type="protein sequence ID" value="QNL31652.1"/>
    <property type="molecule type" value="Genomic_DNA"/>
</dbReference>
<sequence>MSSEIVNIKSSPLELKTVDDIYKVSDILAKSGMFGDVQSAAKCFVKVLAGKELGIPAFASMTGIHLIQGKPALSANLMASLIKGSGKYRYKKIKHTPEVCELEFFELWQNNWESLGISSFSKDDAQAAGLLGGNPNWKKYPKNMLFARAISNGFREFCPDLALGAPVYNPDELGAEISESGNVVDVEVPSPKSQSLLSEDRKQAGIAWAVGKGLAQSEAEQIANQATSEKELANLLQKAIDARQKPIEVHSENIDPGELLSEDF</sequence>